<dbReference type="GO" id="GO:0009636">
    <property type="term" value="P:response to toxic substance"/>
    <property type="evidence" value="ECO:0007669"/>
    <property type="project" value="TreeGrafter"/>
</dbReference>
<feature type="transmembrane region" description="Helical" evidence="1">
    <location>
        <begin position="160"/>
        <end position="178"/>
    </location>
</feature>
<feature type="transmembrane region" description="Helical" evidence="1">
    <location>
        <begin position="115"/>
        <end position="140"/>
    </location>
</feature>
<reference evidence="3 4" key="1">
    <citation type="submission" date="2018-05" db="EMBL/GenBank/DDBJ databases">
        <title>Genomic Encyclopedia of Type Strains, Phase IV (KMG-IV): sequencing the most valuable type-strain genomes for metagenomic binning, comparative biology and taxonomic classification.</title>
        <authorList>
            <person name="Goeker M."/>
        </authorList>
    </citation>
    <scope>NUCLEOTIDE SEQUENCE [LARGE SCALE GENOMIC DNA]</scope>
    <source>
        <strain evidence="3 4">DSM 22440</strain>
    </source>
</reference>
<sequence length="213" mass="24122">MRKHLGAIALILATVCMWFISYPHLPAEIPMQWGPDGSVNWFAPKAIGALLNVGILIVIYPILVLTPRLDPKRKGYLLTSKAYWVIVYATMVLLVFVNAFVIFKSLGVNLRIEVIIPLMIGILFIIIGNYMQTVKANWFLGIRTPWTLSSEAVWRKTHRLGAKLFILTGLSFFIVPFINSAFAVYFIVIGALMVGLIPTIYSYIIYQKEQKEE</sequence>
<protein>
    <submittedName>
        <fullName evidence="3">Putative membrane protein</fullName>
    </submittedName>
</protein>
<keyword evidence="1" id="KW-0472">Membrane</keyword>
<dbReference type="OrthoDB" id="9808690at2"/>
<evidence type="ECO:0000256" key="1">
    <source>
        <dbReference type="SAM" id="Phobius"/>
    </source>
</evidence>
<feature type="domain" description="DUF1648" evidence="2">
    <location>
        <begin position="10"/>
        <end position="56"/>
    </location>
</feature>
<dbReference type="Proteomes" id="UP000247922">
    <property type="component" value="Unassembled WGS sequence"/>
</dbReference>
<evidence type="ECO:0000313" key="3">
    <source>
        <dbReference type="EMBL" id="PXW88986.1"/>
    </source>
</evidence>
<feature type="transmembrane region" description="Helical" evidence="1">
    <location>
        <begin position="83"/>
        <end position="103"/>
    </location>
</feature>
<dbReference type="AlphaFoldDB" id="A0A2V3W5W4"/>
<dbReference type="Pfam" id="PF13630">
    <property type="entry name" value="SdpI"/>
    <property type="match status" value="1"/>
</dbReference>
<feature type="transmembrane region" description="Helical" evidence="1">
    <location>
        <begin position="42"/>
        <end position="63"/>
    </location>
</feature>
<name>A0A2V3W5W4_9BACI</name>
<proteinExistence type="predicted"/>
<comment type="caution">
    <text evidence="3">The sequence shown here is derived from an EMBL/GenBank/DDBJ whole genome shotgun (WGS) entry which is preliminary data.</text>
</comment>
<organism evidence="3 4">
    <name type="scientific">Streptohalobacillus salinus</name>
    <dbReference type="NCBI Taxonomy" id="621096"/>
    <lineage>
        <taxon>Bacteria</taxon>
        <taxon>Bacillati</taxon>
        <taxon>Bacillota</taxon>
        <taxon>Bacilli</taxon>
        <taxon>Bacillales</taxon>
        <taxon>Bacillaceae</taxon>
        <taxon>Streptohalobacillus</taxon>
    </lineage>
</organism>
<gene>
    <name evidence="3" type="ORF">DES38_11132</name>
</gene>
<keyword evidence="4" id="KW-1185">Reference proteome</keyword>
<keyword evidence="1" id="KW-0812">Transmembrane</keyword>
<dbReference type="Pfam" id="PF07853">
    <property type="entry name" value="DUF1648"/>
    <property type="match status" value="1"/>
</dbReference>
<keyword evidence="1" id="KW-1133">Transmembrane helix</keyword>
<dbReference type="InterPro" id="IPR025962">
    <property type="entry name" value="SdpI/YhfL"/>
</dbReference>
<accession>A0A2V3W5W4</accession>
<dbReference type="PANTHER" id="PTHR37810">
    <property type="entry name" value="IMMUNITY PROTEIN SDPI"/>
    <property type="match status" value="1"/>
</dbReference>
<feature type="transmembrane region" description="Helical" evidence="1">
    <location>
        <begin position="184"/>
        <end position="206"/>
    </location>
</feature>
<dbReference type="PANTHER" id="PTHR37810:SF5">
    <property type="entry name" value="IMMUNITY PROTEIN SDPI"/>
    <property type="match status" value="1"/>
</dbReference>
<dbReference type="InterPro" id="IPR026272">
    <property type="entry name" value="SdpI"/>
</dbReference>
<dbReference type="PIRSF" id="PIRSF038959">
    <property type="entry name" value="SdpI"/>
    <property type="match status" value="1"/>
</dbReference>
<evidence type="ECO:0000259" key="2">
    <source>
        <dbReference type="Pfam" id="PF07853"/>
    </source>
</evidence>
<evidence type="ECO:0000313" key="4">
    <source>
        <dbReference type="Proteomes" id="UP000247922"/>
    </source>
</evidence>
<dbReference type="InterPro" id="IPR012867">
    <property type="entry name" value="DUF1648"/>
</dbReference>
<dbReference type="EMBL" id="QJJR01000011">
    <property type="protein sequence ID" value="PXW88986.1"/>
    <property type="molecule type" value="Genomic_DNA"/>
</dbReference>